<dbReference type="InterPro" id="IPR015422">
    <property type="entry name" value="PyrdxlP-dep_Trfase_small"/>
</dbReference>
<gene>
    <name evidence="7" type="ORF">H8S33_05220</name>
</gene>
<evidence type="ECO:0000313" key="8">
    <source>
        <dbReference type="Proteomes" id="UP000637359"/>
    </source>
</evidence>
<dbReference type="Gene3D" id="3.40.640.10">
    <property type="entry name" value="Type I PLP-dependent aspartate aminotransferase-like (Major domain)"/>
    <property type="match status" value="1"/>
</dbReference>
<dbReference type="InterPro" id="IPR015421">
    <property type="entry name" value="PyrdxlP-dep_Trfase_major"/>
</dbReference>
<evidence type="ECO:0000313" key="7">
    <source>
        <dbReference type="EMBL" id="MBC5636228.1"/>
    </source>
</evidence>
<evidence type="ECO:0000256" key="4">
    <source>
        <dbReference type="ARBA" id="ARBA00022898"/>
    </source>
</evidence>
<comment type="cofactor">
    <cofactor evidence="1 5">
        <name>pyridoxal 5'-phosphate</name>
        <dbReference type="ChEBI" id="CHEBI:597326"/>
    </cofactor>
</comment>
<keyword evidence="8" id="KW-1185">Reference proteome</keyword>
<dbReference type="GO" id="GO:0008483">
    <property type="term" value="F:transaminase activity"/>
    <property type="evidence" value="ECO:0007669"/>
    <property type="project" value="UniProtKB-KW"/>
</dbReference>
<dbReference type="PROSITE" id="PS00599">
    <property type="entry name" value="AA_TRANSFER_CLASS_2"/>
    <property type="match status" value="1"/>
</dbReference>
<comment type="caution">
    <text evidence="7">The sequence shown here is derived from an EMBL/GenBank/DDBJ whole genome shotgun (WGS) entry which is preliminary data.</text>
</comment>
<evidence type="ECO:0000256" key="1">
    <source>
        <dbReference type="ARBA" id="ARBA00001933"/>
    </source>
</evidence>
<dbReference type="InterPro" id="IPR001917">
    <property type="entry name" value="Aminotrans_II_pyridoxalP_BS"/>
</dbReference>
<dbReference type="InterPro" id="IPR004839">
    <property type="entry name" value="Aminotransferase_I/II_large"/>
</dbReference>
<dbReference type="InterPro" id="IPR015424">
    <property type="entry name" value="PyrdxlP-dep_Trfase"/>
</dbReference>
<protein>
    <submittedName>
        <fullName evidence="7">Aminotransferase class I/II-fold pyridoxal phosphate-dependent enzyme</fullName>
    </submittedName>
</protein>
<dbReference type="Pfam" id="PF00155">
    <property type="entry name" value="Aminotran_1_2"/>
    <property type="match status" value="1"/>
</dbReference>
<comment type="subunit">
    <text evidence="2">Homodimer.</text>
</comment>
<dbReference type="GO" id="GO:0030170">
    <property type="term" value="F:pyridoxal phosphate binding"/>
    <property type="evidence" value="ECO:0007669"/>
    <property type="project" value="InterPro"/>
</dbReference>
<keyword evidence="4 5" id="KW-0663">Pyridoxal phosphate</keyword>
<dbReference type="InterPro" id="IPR050087">
    <property type="entry name" value="AON_synthase_class-II"/>
</dbReference>
<evidence type="ECO:0000256" key="3">
    <source>
        <dbReference type="ARBA" id="ARBA00022679"/>
    </source>
</evidence>
<accession>A0A923L4A8</accession>
<comment type="similarity">
    <text evidence="5">Belongs to the class-II pyridoxal-phosphate-dependent aminotransferase family.</text>
</comment>
<reference evidence="7" key="1">
    <citation type="submission" date="2020-08" db="EMBL/GenBank/DDBJ databases">
        <title>Genome public.</title>
        <authorList>
            <person name="Liu C."/>
            <person name="Sun Q."/>
        </authorList>
    </citation>
    <scope>NUCLEOTIDE SEQUENCE</scope>
    <source>
        <strain evidence="7">BX22</strain>
    </source>
</reference>
<organism evidence="7 8">
    <name type="scientific">Ornithinibacillus hominis</name>
    <dbReference type="NCBI Taxonomy" id="2763055"/>
    <lineage>
        <taxon>Bacteria</taxon>
        <taxon>Bacillati</taxon>
        <taxon>Bacillota</taxon>
        <taxon>Bacilli</taxon>
        <taxon>Bacillales</taxon>
        <taxon>Bacillaceae</taxon>
        <taxon>Ornithinibacillus</taxon>
    </lineage>
</organism>
<evidence type="ECO:0000256" key="5">
    <source>
        <dbReference type="RuleBase" id="RU003693"/>
    </source>
</evidence>
<evidence type="ECO:0000256" key="2">
    <source>
        <dbReference type="ARBA" id="ARBA00011738"/>
    </source>
</evidence>
<evidence type="ECO:0000259" key="6">
    <source>
        <dbReference type="Pfam" id="PF00155"/>
    </source>
</evidence>
<dbReference type="RefSeq" id="WP_186868943.1">
    <property type="nucleotide sequence ID" value="NZ_JACOOL010000003.1"/>
</dbReference>
<dbReference type="Proteomes" id="UP000637359">
    <property type="component" value="Unassembled WGS sequence"/>
</dbReference>
<dbReference type="EMBL" id="JACOOL010000003">
    <property type="protein sequence ID" value="MBC5636228.1"/>
    <property type="molecule type" value="Genomic_DNA"/>
</dbReference>
<dbReference type="CDD" id="cd06454">
    <property type="entry name" value="KBL_like"/>
    <property type="match status" value="1"/>
</dbReference>
<dbReference type="SUPFAM" id="SSF53383">
    <property type="entry name" value="PLP-dependent transferases"/>
    <property type="match status" value="1"/>
</dbReference>
<sequence length="399" mass="43741">MDLFDKVKTYSRAKDILRNSVFPFHPTIEENNGPLVKMDGKTVVMAGSSDYHGFSQNNRVKEAAIQALSKYGIGNNGSRLHNGTLDLHLELEEKLAKFLGKEAVITFNTGYQTNQGAIVPLIGKNDVIFSDRDNHNSIVQAALISRGTFLNKDQIIRYRHNDMNHLDQCLKKAPDDHGKLIVSDGVFSMSGTVVDLPNMVESARKTNAKIMLDDAHGIGVIGNNGAGTASYYGLDNEVDIIVGTLSKGFGSFGGFIAGSKELIHYLTYTSSAYIFSASLPSANVAAAMTALDILLEEPERIDKIQALTQTLRDGLRSLGYNVPDGVVPIIPIILGDDMQVFKTWGELMEHGVYTNVAVSPAVPEGQQMIRIRLMSTHEEEHIDQILNAFSNIKNQVLVY</sequence>
<keyword evidence="3" id="KW-0808">Transferase</keyword>
<proteinExistence type="inferred from homology"/>
<keyword evidence="7" id="KW-0032">Aminotransferase</keyword>
<dbReference type="AlphaFoldDB" id="A0A923L4A8"/>
<dbReference type="PANTHER" id="PTHR13693">
    <property type="entry name" value="CLASS II AMINOTRANSFERASE/8-AMINO-7-OXONONANOATE SYNTHASE"/>
    <property type="match status" value="1"/>
</dbReference>
<dbReference type="Gene3D" id="3.90.1150.10">
    <property type="entry name" value="Aspartate Aminotransferase, domain 1"/>
    <property type="match status" value="1"/>
</dbReference>
<dbReference type="PANTHER" id="PTHR13693:SF3">
    <property type="entry name" value="LD36009P"/>
    <property type="match status" value="1"/>
</dbReference>
<name>A0A923L4A8_9BACI</name>
<feature type="domain" description="Aminotransferase class I/classII large" evidence="6">
    <location>
        <begin position="47"/>
        <end position="388"/>
    </location>
</feature>